<keyword evidence="2" id="KW-1185">Reference proteome</keyword>
<dbReference type="Proteomes" id="UP000604341">
    <property type="component" value="Unassembled WGS sequence"/>
</dbReference>
<accession>A0ABQ2FET5</accession>
<proteinExistence type="predicted"/>
<dbReference type="RefSeq" id="WP_189067573.1">
    <property type="nucleotide sequence ID" value="NZ_BMPE01000001.1"/>
</dbReference>
<protein>
    <submittedName>
        <fullName evidence="1">Uncharacterized protein</fullName>
    </submittedName>
</protein>
<evidence type="ECO:0000313" key="2">
    <source>
        <dbReference type="Proteomes" id="UP000604341"/>
    </source>
</evidence>
<dbReference type="EMBL" id="BMPE01000001">
    <property type="protein sequence ID" value="GGK91331.1"/>
    <property type="molecule type" value="Genomic_DNA"/>
</dbReference>
<organism evidence="1 2">
    <name type="scientific">Deinococcus radiotolerans</name>
    <dbReference type="NCBI Taxonomy" id="1309407"/>
    <lineage>
        <taxon>Bacteria</taxon>
        <taxon>Thermotogati</taxon>
        <taxon>Deinococcota</taxon>
        <taxon>Deinococci</taxon>
        <taxon>Deinococcales</taxon>
        <taxon>Deinococcaceae</taxon>
        <taxon>Deinococcus</taxon>
    </lineage>
</organism>
<evidence type="ECO:0000313" key="1">
    <source>
        <dbReference type="EMBL" id="GGK91331.1"/>
    </source>
</evidence>
<gene>
    <name evidence="1" type="ORF">GCM10010844_07300</name>
</gene>
<comment type="caution">
    <text evidence="1">The sequence shown here is derived from an EMBL/GenBank/DDBJ whole genome shotgun (WGS) entry which is preliminary data.</text>
</comment>
<name>A0ABQ2FET5_9DEIO</name>
<sequence>MSYTETVSKLLASNFHLLVQPLERDGDGDLTRGPILLPEAQKIDRDASTGNLTWAFEYTDLLTPLTGLLARNPQQHRTRGGTHVVIADPGVGLVTVTYRVGIYSDVSSVGTATGVLYLSETGYDPGRYRQTLTLMRCDRLHVRDGTVVTP</sequence>
<reference evidence="2" key="1">
    <citation type="journal article" date="2019" name="Int. J. Syst. Evol. Microbiol.">
        <title>The Global Catalogue of Microorganisms (GCM) 10K type strain sequencing project: providing services to taxonomists for standard genome sequencing and annotation.</title>
        <authorList>
            <consortium name="The Broad Institute Genomics Platform"/>
            <consortium name="The Broad Institute Genome Sequencing Center for Infectious Disease"/>
            <person name="Wu L."/>
            <person name="Ma J."/>
        </authorList>
    </citation>
    <scope>NUCLEOTIDE SEQUENCE [LARGE SCALE GENOMIC DNA]</scope>
    <source>
        <strain evidence="2">JCM 19173</strain>
    </source>
</reference>